<keyword evidence="1" id="KW-1133">Transmembrane helix</keyword>
<organism evidence="2 3">
    <name type="scientific">Nocardioides antri</name>
    <dbReference type="NCBI Taxonomy" id="2607659"/>
    <lineage>
        <taxon>Bacteria</taxon>
        <taxon>Bacillati</taxon>
        <taxon>Actinomycetota</taxon>
        <taxon>Actinomycetes</taxon>
        <taxon>Propionibacteriales</taxon>
        <taxon>Nocardioidaceae</taxon>
        <taxon>Nocardioides</taxon>
    </lineage>
</organism>
<keyword evidence="1" id="KW-0812">Transmembrane</keyword>
<keyword evidence="1" id="KW-0472">Membrane</keyword>
<accession>A0A5B1LSS6</accession>
<protein>
    <submittedName>
        <fullName evidence="2">Uncharacterized protein</fullName>
    </submittedName>
</protein>
<dbReference type="RefSeq" id="WP_149752316.1">
    <property type="nucleotide sequence ID" value="NZ_VUJW01000030.1"/>
</dbReference>
<evidence type="ECO:0000256" key="1">
    <source>
        <dbReference type="SAM" id="Phobius"/>
    </source>
</evidence>
<gene>
    <name evidence="2" type="ORF">F0U47_20300</name>
</gene>
<reference evidence="2 3" key="2">
    <citation type="submission" date="2019-09" db="EMBL/GenBank/DDBJ databases">
        <authorList>
            <person name="Jin C."/>
        </authorList>
    </citation>
    <scope>NUCLEOTIDE SEQUENCE [LARGE SCALE GENOMIC DNA]</scope>
    <source>
        <strain evidence="2 3">BN140041</strain>
    </source>
</reference>
<dbReference type="Proteomes" id="UP000324351">
    <property type="component" value="Unassembled WGS sequence"/>
</dbReference>
<evidence type="ECO:0000313" key="2">
    <source>
        <dbReference type="EMBL" id="KAA1423158.1"/>
    </source>
</evidence>
<dbReference type="AlphaFoldDB" id="A0A5B1LSS6"/>
<comment type="caution">
    <text evidence="2">The sequence shown here is derived from an EMBL/GenBank/DDBJ whole genome shotgun (WGS) entry which is preliminary data.</text>
</comment>
<feature type="transmembrane region" description="Helical" evidence="1">
    <location>
        <begin position="48"/>
        <end position="72"/>
    </location>
</feature>
<keyword evidence="3" id="KW-1185">Reference proteome</keyword>
<evidence type="ECO:0000313" key="3">
    <source>
        <dbReference type="Proteomes" id="UP000324351"/>
    </source>
</evidence>
<sequence length="77" mass="8089">MKLFGPGAAAFVTLVVLWPAVCMSSEDGPTTCQSAVFLDLPWGENADTWGIGVALGGALAVFVLLVLLGNLVQRKRQ</sequence>
<proteinExistence type="predicted"/>
<reference evidence="2 3" key="1">
    <citation type="submission" date="2019-09" db="EMBL/GenBank/DDBJ databases">
        <title>Nocardioides panacisoli sp. nov., isolated from the soil of a ginseng field.</title>
        <authorList>
            <person name="Cho C."/>
        </authorList>
    </citation>
    <scope>NUCLEOTIDE SEQUENCE [LARGE SCALE GENOMIC DNA]</scope>
    <source>
        <strain evidence="2 3">BN140041</strain>
    </source>
</reference>
<name>A0A5B1LSS6_9ACTN</name>
<dbReference type="EMBL" id="VUJW01000030">
    <property type="protein sequence ID" value="KAA1423158.1"/>
    <property type="molecule type" value="Genomic_DNA"/>
</dbReference>